<organism evidence="1 2">
    <name type="scientific">Armillaria borealis</name>
    <dbReference type="NCBI Taxonomy" id="47425"/>
    <lineage>
        <taxon>Eukaryota</taxon>
        <taxon>Fungi</taxon>
        <taxon>Dikarya</taxon>
        <taxon>Basidiomycota</taxon>
        <taxon>Agaricomycotina</taxon>
        <taxon>Agaricomycetes</taxon>
        <taxon>Agaricomycetidae</taxon>
        <taxon>Agaricales</taxon>
        <taxon>Marasmiineae</taxon>
        <taxon>Physalacriaceae</taxon>
        <taxon>Armillaria</taxon>
    </lineage>
</organism>
<protein>
    <recommendedName>
        <fullName evidence="3">Integrase zinc-binding domain-containing protein</fullName>
    </recommendedName>
</protein>
<dbReference type="AlphaFoldDB" id="A0AA39J3M9"/>
<accession>A0AA39J3M9</accession>
<dbReference type="Proteomes" id="UP001175226">
    <property type="component" value="Unassembled WGS sequence"/>
</dbReference>
<reference evidence="1" key="1">
    <citation type="submission" date="2023-06" db="EMBL/GenBank/DDBJ databases">
        <authorList>
            <consortium name="Lawrence Berkeley National Laboratory"/>
            <person name="Ahrendt S."/>
            <person name="Sahu N."/>
            <person name="Indic B."/>
            <person name="Wong-Bajracharya J."/>
            <person name="Merenyi Z."/>
            <person name="Ke H.-M."/>
            <person name="Monk M."/>
            <person name="Kocsube S."/>
            <person name="Drula E."/>
            <person name="Lipzen A."/>
            <person name="Balint B."/>
            <person name="Henrissat B."/>
            <person name="Andreopoulos B."/>
            <person name="Martin F.M."/>
            <person name="Harder C.B."/>
            <person name="Rigling D."/>
            <person name="Ford K.L."/>
            <person name="Foster G.D."/>
            <person name="Pangilinan J."/>
            <person name="Papanicolaou A."/>
            <person name="Barry K."/>
            <person name="LaButti K."/>
            <person name="Viragh M."/>
            <person name="Koriabine M."/>
            <person name="Yan M."/>
            <person name="Riley R."/>
            <person name="Champramary S."/>
            <person name="Plett K.L."/>
            <person name="Tsai I.J."/>
            <person name="Slot J."/>
            <person name="Sipos G."/>
            <person name="Plett J."/>
            <person name="Nagy L.G."/>
            <person name="Grigoriev I.V."/>
        </authorList>
    </citation>
    <scope>NUCLEOTIDE SEQUENCE</scope>
    <source>
        <strain evidence="1">FPL87.14</strain>
    </source>
</reference>
<proteinExistence type="predicted"/>
<evidence type="ECO:0000313" key="2">
    <source>
        <dbReference type="Proteomes" id="UP001175226"/>
    </source>
</evidence>
<dbReference type="EMBL" id="JAUEPT010000062">
    <property type="protein sequence ID" value="KAK0435520.1"/>
    <property type="molecule type" value="Genomic_DNA"/>
</dbReference>
<gene>
    <name evidence="1" type="ORF">EV421DRAFT_1716588</name>
</gene>
<evidence type="ECO:0008006" key="3">
    <source>
        <dbReference type="Google" id="ProtNLM"/>
    </source>
</evidence>
<name>A0AA39J3M9_9AGAR</name>
<sequence length="125" mass="14587">MVEGFRSGISTEELLALCIRQLSRHPDDLNHAAEMLKQARIQSHEQFMRRYKRRLLKSEYKPGELVLVQNSQLEMTVNRFKTDPQYLGPYEVVHRTYGDAYKLRELDGTVISRSVAAFQLLPYVT</sequence>
<comment type="caution">
    <text evidence="1">The sequence shown here is derived from an EMBL/GenBank/DDBJ whole genome shotgun (WGS) entry which is preliminary data.</text>
</comment>
<evidence type="ECO:0000313" key="1">
    <source>
        <dbReference type="EMBL" id="KAK0435520.1"/>
    </source>
</evidence>
<keyword evidence="2" id="KW-1185">Reference proteome</keyword>